<keyword evidence="1" id="KW-0812">Transmembrane</keyword>
<dbReference type="GO" id="GO:0016020">
    <property type="term" value="C:membrane"/>
    <property type="evidence" value="ECO:0007669"/>
    <property type="project" value="TreeGrafter"/>
</dbReference>
<evidence type="ECO:0000313" key="2">
    <source>
        <dbReference type="EMBL" id="ACN40619.1"/>
    </source>
</evidence>
<reference evidence="2" key="1">
    <citation type="submission" date="2009-02" db="EMBL/GenBank/DDBJ databases">
        <title>Full length sequence-verified cDNA sequences from Sitka spruce (Picea sitchensis).</title>
        <authorList>
            <person name="Reid K.E."/>
            <person name="Liao N."/>
            <person name="Ralph S."/>
            <person name="Kolosova N."/>
            <person name="Oddy C."/>
            <person name="Moore R."/>
            <person name="Mayo M."/>
            <person name="Wagner S."/>
            <person name="King J."/>
            <person name="Yanchuk A."/>
            <person name="Holt R."/>
            <person name="Jones S."/>
            <person name="Marra M."/>
            <person name="Ritland C.E."/>
            <person name="Ritland K."/>
            <person name="Bohlmann J."/>
        </authorList>
    </citation>
    <scope>NUCLEOTIDE SEQUENCE</scope>
    <source>
        <tissue evidence="2">Green portion of the leader tissue</tissue>
    </source>
</reference>
<protein>
    <submittedName>
        <fullName evidence="2">Uncharacterized protein</fullName>
    </submittedName>
</protein>
<proteinExistence type="evidence at transcript level"/>
<feature type="transmembrane region" description="Helical" evidence="1">
    <location>
        <begin position="6"/>
        <end position="28"/>
    </location>
</feature>
<feature type="transmembrane region" description="Helical" evidence="1">
    <location>
        <begin position="99"/>
        <end position="118"/>
    </location>
</feature>
<organism evidence="2">
    <name type="scientific">Picea sitchensis</name>
    <name type="common">Sitka spruce</name>
    <name type="synonym">Pinus sitchensis</name>
    <dbReference type="NCBI Taxonomy" id="3332"/>
    <lineage>
        <taxon>Eukaryota</taxon>
        <taxon>Viridiplantae</taxon>
        <taxon>Streptophyta</taxon>
        <taxon>Embryophyta</taxon>
        <taxon>Tracheophyta</taxon>
        <taxon>Spermatophyta</taxon>
        <taxon>Pinopsida</taxon>
        <taxon>Pinidae</taxon>
        <taxon>Conifers I</taxon>
        <taxon>Pinales</taxon>
        <taxon>Pinaceae</taxon>
        <taxon>Picea</taxon>
    </lineage>
</organism>
<feature type="transmembrane region" description="Helical" evidence="1">
    <location>
        <begin position="320"/>
        <end position="340"/>
    </location>
</feature>
<keyword evidence="1" id="KW-0472">Membrane</keyword>
<feature type="transmembrane region" description="Helical" evidence="1">
    <location>
        <begin position="283"/>
        <end position="308"/>
    </location>
</feature>
<evidence type="ECO:0000256" key="1">
    <source>
        <dbReference type="SAM" id="Phobius"/>
    </source>
</evidence>
<feature type="transmembrane region" description="Helical" evidence="1">
    <location>
        <begin position="248"/>
        <end position="271"/>
    </location>
</feature>
<feature type="transmembrane region" description="Helical" evidence="1">
    <location>
        <begin position="219"/>
        <end position="242"/>
    </location>
</feature>
<sequence length="359" mass="41925">MGLVVYWYDFICFGIVAAAVLGAAVVLVRKEGAAEGILSWRRRIRRAKPEGEPFKYESLFLPILEDYEEDEGDVRAKEPAGLITWEEMWMSCWVCLHPAVLLVVRFVALVVMVLLLAWDIDIWGGTIYVYYTEWTFTLVIIYFGLATLISIEGCYEWYKQGSVRDQHETTDFLRMDTEQEAYAAERAGENINENTVRLQRHQEQENRKKAGFWGYTMQILFQTCAGSVVMTDIVFWVIIVPFLSTERFSLNLLMGSMHSVNAFFLIVDSALNSMHFPWFRGAYFMLWTALYVIFQWIIHACGFSWWPYPFLELSTAWAPLWYFALAILCIPCYGLFTLLIKGKERYFPKWFPHAYQNLN</sequence>
<dbReference type="PANTHER" id="PTHR12242">
    <property type="entry name" value="OS02G0130600 PROTEIN-RELATED"/>
    <property type="match status" value="1"/>
</dbReference>
<dbReference type="PANTHER" id="PTHR12242:SF6">
    <property type="entry name" value="PROTEIN ROLLING PROTEIN"/>
    <property type="match status" value="1"/>
</dbReference>
<name>C0PS29_PICSI</name>
<dbReference type="AlphaFoldDB" id="C0PS29"/>
<accession>C0PS29</accession>
<dbReference type="EMBL" id="BT071146">
    <property type="protein sequence ID" value="ACN40619.1"/>
    <property type="molecule type" value="mRNA"/>
</dbReference>
<dbReference type="OMA" id="RYDATIF"/>
<feature type="transmembrane region" description="Helical" evidence="1">
    <location>
        <begin position="138"/>
        <end position="158"/>
    </location>
</feature>
<keyword evidence="1" id="KW-1133">Transmembrane helix</keyword>